<organism evidence="3 4">
    <name type="scientific">Rubus argutus</name>
    <name type="common">Southern blackberry</name>
    <dbReference type="NCBI Taxonomy" id="59490"/>
    <lineage>
        <taxon>Eukaryota</taxon>
        <taxon>Viridiplantae</taxon>
        <taxon>Streptophyta</taxon>
        <taxon>Embryophyta</taxon>
        <taxon>Tracheophyta</taxon>
        <taxon>Spermatophyta</taxon>
        <taxon>Magnoliopsida</taxon>
        <taxon>eudicotyledons</taxon>
        <taxon>Gunneridae</taxon>
        <taxon>Pentapetalae</taxon>
        <taxon>rosids</taxon>
        <taxon>fabids</taxon>
        <taxon>Rosales</taxon>
        <taxon>Rosaceae</taxon>
        <taxon>Rosoideae</taxon>
        <taxon>Rosoideae incertae sedis</taxon>
        <taxon>Rubus</taxon>
    </lineage>
</organism>
<dbReference type="PANTHER" id="PTHR34778">
    <property type="entry name" value="OS02G0580700 PROTEIN"/>
    <property type="match status" value="1"/>
</dbReference>
<protein>
    <submittedName>
        <fullName evidence="3">Uncharacterized protein</fullName>
    </submittedName>
</protein>
<evidence type="ECO:0000313" key="4">
    <source>
        <dbReference type="Proteomes" id="UP001457282"/>
    </source>
</evidence>
<feature type="region of interest" description="Disordered" evidence="2">
    <location>
        <begin position="463"/>
        <end position="507"/>
    </location>
</feature>
<reference evidence="3 4" key="1">
    <citation type="journal article" date="2023" name="G3 (Bethesda)">
        <title>A chromosome-length genome assembly and annotation of blackberry (Rubus argutus, cv. 'Hillquist').</title>
        <authorList>
            <person name="Bruna T."/>
            <person name="Aryal R."/>
            <person name="Dudchenko O."/>
            <person name="Sargent D.J."/>
            <person name="Mead D."/>
            <person name="Buti M."/>
            <person name="Cavallini A."/>
            <person name="Hytonen T."/>
            <person name="Andres J."/>
            <person name="Pham M."/>
            <person name="Weisz D."/>
            <person name="Mascagni F."/>
            <person name="Usai G."/>
            <person name="Natali L."/>
            <person name="Bassil N."/>
            <person name="Fernandez G.E."/>
            <person name="Lomsadze A."/>
            <person name="Armour M."/>
            <person name="Olukolu B."/>
            <person name="Poorten T."/>
            <person name="Britton C."/>
            <person name="Davik J."/>
            <person name="Ashrafi H."/>
            <person name="Aiden E.L."/>
            <person name="Borodovsky M."/>
            <person name="Worthington M."/>
        </authorList>
    </citation>
    <scope>NUCLEOTIDE SEQUENCE [LARGE SCALE GENOMIC DNA]</scope>
    <source>
        <strain evidence="3">PI 553951</strain>
    </source>
</reference>
<dbReference type="Proteomes" id="UP001457282">
    <property type="component" value="Unassembled WGS sequence"/>
</dbReference>
<name>A0AAW1WQI1_RUBAR</name>
<feature type="compositionally biased region" description="Polar residues" evidence="2">
    <location>
        <begin position="490"/>
        <end position="501"/>
    </location>
</feature>
<evidence type="ECO:0000256" key="2">
    <source>
        <dbReference type="SAM" id="MobiDB-lite"/>
    </source>
</evidence>
<feature type="coiled-coil region" evidence="1">
    <location>
        <begin position="72"/>
        <end position="120"/>
    </location>
</feature>
<dbReference type="EMBL" id="JBEDUW010000005">
    <property type="protein sequence ID" value="KAK9925873.1"/>
    <property type="molecule type" value="Genomic_DNA"/>
</dbReference>
<sequence length="525" mass="59048">MDDSEKLTALKKAYADIILNTAKEAAARVIVSEKKAVRLQRELIYTKEEALRMLLRLKQTYDSKVGEAEMKSLSQQGKIDELEAQLQEAEDIVSDLRGELSEVQDQLEKAKKKQAGHMQDLEVDTTTQGKMSQHGQCFPGRITSQLYLQADVVATNDKKFNSYETYEGSKCYITSDSLKDHNYVHNPDFASLVMRNKEPELYRNGCTQRIRAFERNLFDEKLSLSGLVDDAKHATFIGGNGEGKGMSITPTPKFDNMHEVEKNLVEVKVRLADESYRREKEQLDIEEIPVVMSFCRKRKRTARSRSKAPSSMHLPHQEVRQVSGLSCCTTSPNLVDNNVFTGVAAKKSEDKTLEVTASVSTSKSPSDTTEMSSQSACNMVSESDVQLIRPWSVQKETNNDNILTEKSELTRHECLSAANLEVLPCKTDVQKDESDLKASDPVDLVASQPVSNKFLKYTFHRKRKKETLSKPERSSQNGTLEGKTRETKIGSLQPQQSSLMPASSRDSRRLALVAHQLISLSEKKR</sequence>
<dbReference type="AlphaFoldDB" id="A0AAW1WQI1"/>
<keyword evidence="4" id="KW-1185">Reference proteome</keyword>
<keyword evidence="1" id="KW-0175">Coiled coil</keyword>
<dbReference type="PANTHER" id="PTHR34778:SF2">
    <property type="entry name" value="OS02G0580700 PROTEIN"/>
    <property type="match status" value="1"/>
</dbReference>
<proteinExistence type="predicted"/>
<comment type="caution">
    <text evidence="3">The sequence shown here is derived from an EMBL/GenBank/DDBJ whole genome shotgun (WGS) entry which is preliminary data.</text>
</comment>
<evidence type="ECO:0000313" key="3">
    <source>
        <dbReference type="EMBL" id="KAK9925873.1"/>
    </source>
</evidence>
<evidence type="ECO:0000256" key="1">
    <source>
        <dbReference type="SAM" id="Coils"/>
    </source>
</evidence>
<gene>
    <name evidence="3" type="ORF">M0R45_023135</name>
</gene>
<accession>A0AAW1WQI1</accession>